<dbReference type="OrthoDB" id="3344688at2759"/>
<reference evidence="1 2" key="1">
    <citation type="submission" date="2016-06" db="EMBL/GenBank/DDBJ databases">
        <title>Comparative genomics of the ectomycorrhizal sister species Rhizopogon vinicolor and Rhizopogon vesiculosus (Basidiomycota: Boletales) reveals a divergence of the mating type B locus.</title>
        <authorList>
            <consortium name="DOE Joint Genome Institute"/>
            <person name="Mujic A.B."/>
            <person name="Kuo A."/>
            <person name="Tritt A."/>
            <person name="Lipzen A."/>
            <person name="Chen C."/>
            <person name="Johnson J."/>
            <person name="Sharma A."/>
            <person name="Barry K."/>
            <person name="Grigoriev I.V."/>
            <person name="Spatafora J.W."/>
        </authorList>
    </citation>
    <scope>NUCLEOTIDE SEQUENCE [LARGE SCALE GENOMIC DNA]</scope>
    <source>
        <strain evidence="1 2">AM-OR11-026</strain>
    </source>
</reference>
<evidence type="ECO:0000313" key="1">
    <source>
        <dbReference type="EMBL" id="OAX30550.1"/>
    </source>
</evidence>
<feature type="non-terminal residue" evidence="1">
    <location>
        <position position="1"/>
    </location>
</feature>
<accession>A0A1B7MD79</accession>
<proteinExistence type="predicted"/>
<feature type="non-terminal residue" evidence="1">
    <location>
        <position position="57"/>
    </location>
</feature>
<dbReference type="InParanoid" id="A0A1B7MD79"/>
<dbReference type="EMBL" id="KV450285">
    <property type="protein sequence ID" value="OAX30550.1"/>
    <property type="molecule type" value="Genomic_DNA"/>
</dbReference>
<dbReference type="Proteomes" id="UP000092154">
    <property type="component" value="Unassembled WGS sequence"/>
</dbReference>
<sequence>VLERFHLQAVKNMQIPMNTGTLLSTDQSPTTHAEFEDMQDAPYQRAIGSLMYAATST</sequence>
<dbReference type="AlphaFoldDB" id="A0A1B7MD79"/>
<name>A0A1B7MD79_9AGAM</name>
<keyword evidence="2" id="KW-1185">Reference proteome</keyword>
<organism evidence="1 2">
    <name type="scientific">Rhizopogon vinicolor AM-OR11-026</name>
    <dbReference type="NCBI Taxonomy" id="1314800"/>
    <lineage>
        <taxon>Eukaryota</taxon>
        <taxon>Fungi</taxon>
        <taxon>Dikarya</taxon>
        <taxon>Basidiomycota</taxon>
        <taxon>Agaricomycotina</taxon>
        <taxon>Agaricomycetes</taxon>
        <taxon>Agaricomycetidae</taxon>
        <taxon>Boletales</taxon>
        <taxon>Suillineae</taxon>
        <taxon>Rhizopogonaceae</taxon>
        <taxon>Rhizopogon</taxon>
    </lineage>
</organism>
<gene>
    <name evidence="1" type="ORF">K503DRAFT_676218</name>
</gene>
<protein>
    <recommendedName>
        <fullName evidence="3">Reverse transcriptase Ty1/copia-type domain-containing protein</fullName>
    </recommendedName>
</protein>
<evidence type="ECO:0008006" key="3">
    <source>
        <dbReference type="Google" id="ProtNLM"/>
    </source>
</evidence>
<evidence type="ECO:0000313" key="2">
    <source>
        <dbReference type="Proteomes" id="UP000092154"/>
    </source>
</evidence>